<dbReference type="Pfam" id="PF01656">
    <property type="entry name" value="CbiA"/>
    <property type="match status" value="1"/>
</dbReference>
<dbReference type="InterPro" id="IPR027417">
    <property type="entry name" value="P-loop_NTPase"/>
</dbReference>
<dbReference type="InterPro" id="IPR002586">
    <property type="entry name" value="CobQ/CobB/MinD/ParA_Nub-bd_dom"/>
</dbReference>
<proteinExistence type="predicted"/>
<sequence length="223" mass="24308">MIYVVGGIKGGSGKTTVATNLAVALALEGRDVLLVDADDQETATDFSAWRNERTEGRTGYTSVQLTGQAAREELRRLASKFEDVVIDTGGRDTTSQRAALTVADLYLVPFNPRSFDVWTLEKVTRLIQEIQTVNPDLRSYAFLNRADPRGSDNDEAADALRDTEVLQFLDAPLGNRKAYANAAAQGLGVLELHPEDRKASTEFRGLYQQITGQVPSTTGGKEV</sequence>
<reference evidence="2 3" key="1">
    <citation type="submission" date="2019-10" db="EMBL/GenBank/DDBJ databases">
        <title>Deinococcus sp. isolated from soil.</title>
        <authorList>
            <person name="Li Y."/>
            <person name="Wang J."/>
        </authorList>
    </citation>
    <scope>NUCLEOTIDE SEQUENCE [LARGE SCALE GENOMIC DNA]</scope>
    <source>
        <strain evidence="2 3">SDU3-2</strain>
    </source>
</reference>
<dbReference type="EMBL" id="WBSL01000026">
    <property type="protein sequence ID" value="MPY68395.1"/>
    <property type="molecule type" value="Genomic_DNA"/>
</dbReference>
<protein>
    <submittedName>
        <fullName evidence="2">AAA family ATPase</fullName>
    </submittedName>
</protein>
<organism evidence="2 3">
    <name type="scientific">Deinococcus terrestris</name>
    <dbReference type="NCBI Taxonomy" id="2651870"/>
    <lineage>
        <taxon>Bacteria</taxon>
        <taxon>Thermotogati</taxon>
        <taxon>Deinococcota</taxon>
        <taxon>Deinococci</taxon>
        <taxon>Deinococcales</taxon>
        <taxon>Deinococcaceae</taxon>
        <taxon>Deinococcus</taxon>
    </lineage>
</organism>
<dbReference type="PANTHER" id="PTHR13696">
    <property type="entry name" value="P-LOOP CONTAINING NUCLEOSIDE TRIPHOSPHATE HYDROLASE"/>
    <property type="match status" value="1"/>
</dbReference>
<evidence type="ECO:0000313" key="2">
    <source>
        <dbReference type="EMBL" id="MPY68395.1"/>
    </source>
</evidence>
<evidence type="ECO:0000259" key="1">
    <source>
        <dbReference type="Pfam" id="PF01656"/>
    </source>
</evidence>
<name>A0A7X1TT22_9DEIO</name>
<dbReference type="AlphaFoldDB" id="A0A7X1TT22"/>
<dbReference type="Gene3D" id="3.40.50.300">
    <property type="entry name" value="P-loop containing nucleotide triphosphate hydrolases"/>
    <property type="match status" value="1"/>
</dbReference>
<dbReference type="PIRSF" id="PIRSF009320">
    <property type="entry name" value="Nuc_binding_HP_1000"/>
    <property type="match status" value="1"/>
</dbReference>
<gene>
    <name evidence="2" type="ORF">F8S09_17220</name>
</gene>
<evidence type="ECO:0000313" key="3">
    <source>
        <dbReference type="Proteomes" id="UP000484842"/>
    </source>
</evidence>
<dbReference type="PANTHER" id="PTHR13696:SF96">
    <property type="entry name" value="COBQ_COBB_MIND_PARA NUCLEOTIDE BINDING DOMAIN-CONTAINING PROTEIN"/>
    <property type="match status" value="1"/>
</dbReference>
<dbReference type="RefSeq" id="WP_152872664.1">
    <property type="nucleotide sequence ID" value="NZ_WBSL01000026.1"/>
</dbReference>
<keyword evidence="3" id="KW-1185">Reference proteome</keyword>
<feature type="domain" description="CobQ/CobB/MinD/ParA nucleotide binding" evidence="1">
    <location>
        <begin position="4"/>
        <end position="186"/>
    </location>
</feature>
<dbReference type="Proteomes" id="UP000484842">
    <property type="component" value="Unassembled WGS sequence"/>
</dbReference>
<dbReference type="SUPFAM" id="SSF52540">
    <property type="entry name" value="P-loop containing nucleoside triphosphate hydrolases"/>
    <property type="match status" value="1"/>
</dbReference>
<comment type="caution">
    <text evidence="2">The sequence shown here is derived from an EMBL/GenBank/DDBJ whole genome shotgun (WGS) entry which is preliminary data.</text>
</comment>
<dbReference type="CDD" id="cd02042">
    <property type="entry name" value="ParAB_family"/>
    <property type="match status" value="1"/>
</dbReference>
<dbReference type="InterPro" id="IPR050678">
    <property type="entry name" value="DNA_Partitioning_ATPase"/>
</dbReference>
<accession>A0A7X1TT22</accession>